<keyword evidence="1" id="KW-0812">Transmembrane</keyword>
<proteinExistence type="predicted"/>
<evidence type="ECO:0000313" key="3">
    <source>
        <dbReference type="Proteomes" id="UP000245678"/>
    </source>
</evidence>
<dbReference type="Proteomes" id="UP000245678">
    <property type="component" value="Unassembled WGS sequence"/>
</dbReference>
<reference evidence="2 3" key="1">
    <citation type="submission" date="2018-05" db="EMBL/GenBank/DDBJ databases">
        <title>Genomic Encyclopedia of Archaeal and Bacterial Type Strains, Phase II (KMG-II): from individual species to whole genera.</title>
        <authorList>
            <person name="Goeker M."/>
        </authorList>
    </citation>
    <scope>NUCLEOTIDE SEQUENCE [LARGE SCALE GENOMIC DNA]</scope>
    <source>
        <strain evidence="2 3">DSM 19975</strain>
    </source>
</reference>
<evidence type="ECO:0000313" key="2">
    <source>
        <dbReference type="EMBL" id="PWK76590.1"/>
    </source>
</evidence>
<organism evidence="2 3">
    <name type="scientific">Mucilaginibacter oryzae</name>
    <dbReference type="NCBI Taxonomy" id="468058"/>
    <lineage>
        <taxon>Bacteria</taxon>
        <taxon>Pseudomonadati</taxon>
        <taxon>Bacteroidota</taxon>
        <taxon>Sphingobacteriia</taxon>
        <taxon>Sphingobacteriales</taxon>
        <taxon>Sphingobacteriaceae</taxon>
        <taxon>Mucilaginibacter</taxon>
    </lineage>
</organism>
<comment type="caution">
    <text evidence="2">The sequence shown here is derived from an EMBL/GenBank/DDBJ whole genome shotgun (WGS) entry which is preliminary data.</text>
</comment>
<feature type="transmembrane region" description="Helical" evidence="1">
    <location>
        <begin position="115"/>
        <end position="140"/>
    </location>
</feature>
<keyword evidence="3" id="KW-1185">Reference proteome</keyword>
<accession>A0A316H9B7</accession>
<keyword evidence="1" id="KW-1133">Transmembrane helix</keyword>
<dbReference type="EMBL" id="QGHA01000006">
    <property type="protein sequence ID" value="PWK76590.1"/>
    <property type="molecule type" value="Genomic_DNA"/>
</dbReference>
<feature type="transmembrane region" description="Helical" evidence="1">
    <location>
        <begin position="6"/>
        <end position="29"/>
    </location>
</feature>
<evidence type="ECO:0000256" key="1">
    <source>
        <dbReference type="SAM" id="Phobius"/>
    </source>
</evidence>
<dbReference type="AlphaFoldDB" id="A0A316H9B7"/>
<feature type="transmembrane region" description="Helical" evidence="1">
    <location>
        <begin position="152"/>
        <end position="170"/>
    </location>
</feature>
<sequence length="182" mass="21237">MNYNISLIYSSIFNGTEVLVLCLVILNAFKIHPININKQTLICAINYLLMFGSLLFTVSLLSELFMAYYTQNEYAQFSFSNRLAGPFWFDIWLIGVLSFMILPQILWIKRLRKSFTASIIIVGIWLALYFVKQALIAFQAWHTEFKSSYSEYIIRAIIYSVLLLTSYFIVQRKTNRSYISKA</sequence>
<feature type="transmembrane region" description="Helical" evidence="1">
    <location>
        <begin position="87"/>
        <end position="108"/>
    </location>
</feature>
<keyword evidence="1" id="KW-0472">Membrane</keyword>
<feature type="transmembrane region" description="Helical" evidence="1">
    <location>
        <begin position="41"/>
        <end position="67"/>
    </location>
</feature>
<gene>
    <name evidence="2" type="ORF">LX99_03457</name>
</gene>
<protein>
    <submittedName>
        <fullName evidence="2">Uncharacterized protein</fullName>
    </submittedName>
</protein>
<name>A0A316H9B7_9SPHI</name>